<organism evidence="1 2">
    <name type="scientific">Novosphingobium sediminicola</name>
    <dbReference type="NCBI Taxonomy" id="563162"/>
    <lineage>
        <taxon>Bacteria</taxon>
        <taxon>Pseudomonadati</taxon>
        <taxon>Pseudomonadota</taxon>
        <taxon>Alphaproteobacteria</taxon>
        <taxon>Sphingomonadales</taxon>
        <taxon>Sphingomonadaceae</taxon>
        <taxon>Novosphingobium</taxon>
    </lineage>
</organism>
<protein>
    <submittedName>
        <fullName evidence="1">Uncharacterized protein</fullName>
    </submittedName>
</protein>
<evidence type="ECO:0000313" key="1">
    <source>
        <dbReference type="EMBL" id="MBB3956867.1"/>
    </source>
</evidence>
<sequence length="57" mass="6529">MRRIMEPIWAWLLRAAPTYALQYALNGRQGVTARFLLPGEVLDLKAEGARWVTVNED</sequence>
<dbReference type="EMBL" id="JACIDX010000017">
    <property type="protein sequence ID" value="MBB3956867.1"/>
    <property type="molecule type" value="Genomic_DNA"/>
</dbReference>
<reference evidence="1 2" key="1">
    <citation type="submission" date="2020-08" db="EMBL/GenBank/DDBJ databases">
        <title>Genomic Encyclopedia of Type Strains, Phase IV (KMG-IV): sequencing the most valuable type-strain genomes for metagenomic binning, comparative biology and taxonomic classification.</title>
        <authorList>
            <person name="Goeker M."/>
        </authorList>
    </citation>
    <scope>NUCLEOTIDE SEQUENCE [LARGE SCALE GENOMIC DNA]</scope>
    <source>
        <strain evidence="1 2">DSM 27057</strain>
    </source>
</reference>
<name>A0A7W6CJ70_9SPHN</name>
<dbReference type="AlphaFoldDB" id="A0A7W6CJ70"/>
<dbReference type="Proteomes" id="UP000548867">
    <property type="component" value="Unassembled WGS sequence"/>
</dbReference>
<accession>A0A7W6CJ70</accession>
<dbReference type="RefSeq" id="WP_183627719.1">
    <property type="nucleotide sequence ID" value="NZ_JACIDX010000017.1"/>
</dbReference>
<comment type="caution">
    <text evidence="1">The sequence shown here is derived from an EMBL/GenBank/DDBJ whole genome shotgun (WGS) entry which is preliminary data.</text>
</comment>
<evidence type="ECO:0000313" key="2">
    <source>
        <dbReference type="Proteomes" id="UP000548867"/>
    </source>
</evidence>
<keyword evidence="2" id="KW-1185">Reference proteome</keyword>
<proteinExistence type="predicted"/>
<gene>
    <name evidence="1" type="ORF">GGR38_003834</name>
</gene>